<dbReference type="Proteomes" id="UP001251528">
    <property type="component" value="Unassembled WGS sequence"/>
</dbReference>
<keyword evidence="10" id="KW-1185">Reference proteome</keyword>
<dbReference type="GO" id="GO:0000278">
    <property type="term" value="P:mitotic cell cycle"/>
    <property type="evidence" value="ECO:0007669"/>
    <property type="project" value="TreeGrafter"/>
</dbReference>
<dbReference type="GO" id="GO:0051321">
    <property type="term" value="P:meiotic cell cycle"/>
    <property type="evidence" value="ECO:0007669"/>
    <property type="project" value="TreeGrafter"/>
</dbReference>
<comment type="subcellular location">
    <subcellularLocation>
        <location evidence="5">Cytoplasm</location>
        <location evidence="5">Cytoskeleton</location>
        <location evidence="5">Microtubule organizing center</location>
    </subcellularLocation>
</comment>
<dbReference type="AlphaFoldDB" id="A0AAJ0CS08"/>
<dbReference type="GO" id="GO:0051225">
    <property type="term" value="P:spindle assembly"/>
    <property type="evidence" value="ECO:0007669"/>
    <property type="project" value="TreeGrafter"/>
</dbReference>
<dbReference type="Pfam" id="PF14609">
    <property type="entry name" value="GCP5-Mod21_N"/>
    <property type="match status" value="1"/>
</dbReference>
<evidence type="ECO:0000256" key="5">
    <source>
        <dbReference type="RuleBase" id="RU363050"/>
    </source>
</evidence>
<evidence type="ECO:0000259" key="8">
    <source>
        <dbReference type="Pfam" id="PF17681"/>
    </source>
</evidence>
<sequence>MAFASRLGNLTRELVEVLSPPSTRTQPSKHDKLSSTVLRSLKSHTFLQTNHFEVGKALEGLDERFRVNDRDDLADALRERLNSLRANPSKWHPEILHLLLELSDQPTFKADLRNLALLTAEETATTSTLRWEDIAKEDGWDEDDTLWKFVDYSDESEDEIFERNSTDESETTSVIGDAEREAQITASYVVRPDDLSSFEQVRAAQRWRDQTLSEESSRQTKKIAVSEIQVVRDVLFMLQGLDCTLFKQDGVAVPSFQLEHMEWEPFKAMMQSFTDFGAHLRTLRSFVGERQDVPHLQAFQDCISGRLRQLDFNISDLQRRLAAPITDIVLSLVRLKTELKPWLEPLYALADIVSAIDAEPEPTPFRYLELVFDETCLAQLSGKSELYGFLARIFAECFRVYLRPIRLWMDEGKLLSASDLFFVAETSSDSPLWKTWQDRYNLRRNHDGTLHAPAFLRTAVGSIYNAGKNVVVLKLLGKHDAAVSQRQKAEPPLDYDTICPSGQDLVPFSELFDTAFDRWIQSKYRATSTTLKDCLFEDWALFSTLDTLHNIYLMSDGSIAATFSETLFTKLDELRTDWSDRRALTAAAQDSFVSVMADPSRLTVHVESALQHLPPIQSRNSVTTVLSRINVDYRLPWPLQMVLTDDSLENYQSLFTFLLQFKRATHALHKPKILDNYWTDHDNWNAVAIFYSARNKLLWFCTTIQTYLTALVLRPLDTQLRLDLVSACDMDELIAAHHKALKAMVDQACLGSRLKPIQDCILDVLDLALKLERIQSGVADTEEDDLNASYEERLGEIKKNVDRQVRFIWGGLRSVARATSDAQSTKWDMLADMLQAGDLDEQVSST</sequence>
<evidence type="ECO:0000259" key="7">
    <source>
        <dbReference type="Pfam" id="PF14609"/>
    </source>
</evidence>
<dbReference type="Gene3D" id="1.20.120.1900">
    <property type="entry name" value="Gamma-tubulin complex, C-terminal domain"/>
    <property type="match status" value="1"/>
</dbReference>
<dbReference type="CDD" id="cd22572">
    <property type="entry name" value="GCP5_NTD"/>
    <property type="match status" value="1"/>
</dbReference>
<comment type="similarity">
    <text evidence="1 5">Belongs to the TUBGCP family.</text>
</comment>
<dbReference type="GO" id="GO:0051011">
    <property type="term" value="F:microtubule minus-end binding"/>
    <property type="evidence" value="ECO:0007669"/>
    <property type="project" value="TreeGrafter"/>
</dbReference>
<dbReference type="GO" id="GO:0000922">
    <property type="term" value="C:spindle pole"/>
    <property type="evidence" value="ECO:0007669"/>
    <property type="project" value="InterPro"/>
</dbReference>
<dbReference type="InterPro" id="IPR040457">
    <property type="entry name" value="GCP_C"/>
</dbReference>
<evidence type="ECO:0000256" key="3">
    <source>
        <dbReference type="ARBA" id="ARBA00022701"/>
    </source>
</evidence>
<dbReference type="InterPro" id="IPR007259">
    <property type="entry name" value="GCP"/>
</dbReference>
<dbReference type="InterPro" id="IPR059169">
    <property type="entry name" value="GCP5_N_ext"/>
</dbReference>
<dbReference type="GO" id="GO:0000930">
    <property type="term" value="C:gamma-tubulin complex"/>
    <property type="evidence" value="ECO:0007669"/>
    <property type="project" value="TreeGrafter"/>
</dbReference>
<evidence type="ECO:0000259" key="6">
    <source>
        <dbReference type="Pfam" id="PF04130"/>
    </source>
</evidence>
<dbReference type="EMBL" id="JASWJB010000058">
    <property type="protein sequence ID" value="KAK2603711.1"/>
    <property type="molecule type" value="Genomic_DNA"/>
</dbReference>
<dbReference type="Pfam" id="PF04130">
    <property type="entry name" value="GCP_C_terminal"/>
    <property type="match status" value="1"/>
</dbReference>
<dbReference type="InterPro" id="IPR041470">
    <property type="entry name" value="GCP_N"/>
</dbReference>
<gene>
    <name evidence="9" type="ORF">QQS21_004087</name>
</gene>
<dbReference type="GO" id="GO:0031122">
    <property type="term" value="P:cytoplasmic microtubule organization"/>
    <property type="evidence" value="ECO:0007669"/>
    <property type="project" value="TreeGrafter"/>
</dbReference>
<feature type="domain" description="Gamma tubulin complex component protein N-terminal" evidence="8">
    <location>
        <begin position="231"/>
        <end position="537"/>
    </location>
</feature>
<dbReference type="PANTHER" id="PTHR19302:SF33">
    <property type="entry name" value="GAMMA-TUBULIN COMPLEX COMPONENT 5"/>
    <property type="match status" value="1"/>
</dbReference>
<feature type="domain" description="Gamma-Tubulin ring complex non-core subunit mod21 N-terminal" evidence="7">
    <location>
        <begin position="67"/>
        <end position="158"/>
    </location>
</feature>
<protein>
    <recommendedName>
        <fullName evidence="5">Spindle pole body component</fullName>
    </recommendedName>
</protein>
<dbReference type="GO" id="GO:0005816">
    <property type="term" value="C:spindle pole body"/>
    <property type="evidence" value="ECO:0007669"/>
    <property type="project" value="UniProtKB-ARBA"/>
</dbReference>
<dbReference type="InterPro" id="IPR032797">
    <property type="entry name" value="Mod21_N"/>
</dbReference>
<evidence type="ECO:0000256" key="4">
    <source>
        <dbReference type="ARBA" id="ARBA00023212"/>
    </source>
</evidence>
<keyword evidence="2 5" id="KW-0963">Cytoplasm</keyword>
<dbReference type="Pfam" id="PF17681">
    <property type="entry name" value="GCP_N_terminal"/>
    <property type="match status" value="1"/>
</dbReference>
<dbReference type="GO" id="GO:0005874">
    <property type="term" value="C:microtubule"/>
    <property type="evidence" value="ECO:0007669"/>
    <property type="project" value="UniProtKB-KW"/>
</dbReference>
<evidence type="ECO:0000313" key="10">
    <source>
        <dbReference type="Proteomes" id="UP001251528"/>
    </source>
</evidence>
<name>A0AAJ0CS08_9HYPO</name>
<keyword evidence="3 5" id="KW-0493">Microtubule</keyword>
<feature type="domain" description="Gamma tubulin complex component C-terminal" evidence="6">
    <location>
        <begin position="541"/>
        <end position="818"/>
    </location>
</feature>
<dbReference type="GO" id="GO:0043015">
    <property type="term" value="F:gamma-tubulin binding"/>
    <property type="evidence" value="ECO:0007669"/>
    <property type="project" value="InterPro"/>
</dbReference>
<proteinExistence type="inferred from homology"/>
<accession>A0AAJ0CS08</accession>
<keyword evidence="4 5" id="KW-0206">Cytoskeleton</keyword>
<reference evidence="9" key="1">
    <citation type="submission" date="2023-06" db="EMBL/GenBank/DDBJ databases">
        <title>Conoideocrella luteorostrata (Hypocreales: Clavicipitaceae), a potential biocontrol fungus for elongate hemlock scale in United States Christmas tree production areas.</title>
        <authorList>
            <person name="Barrett H."/>
            <person name="Lovett B."/>
            <person name="Macias A.M."/>
            <person name="Stajich J.E."/>
            <person name="Kasson M.T."/>
        </authorList>
    </citation>
    <scope>NUCLEOTIDE SEQUENCE</scope>
    <source>
        <strain evidence="9">ARSEF 14590</strain>
    </source>
</reference>
<organism evidence="9 10">
    <name type="scientific">Conoideocrella luteorostrata</name>
    <dbReference type="NCBI Taxonomy" id="1105319"/>
    <lineage>
        <taxon>Eukaryota</taxon>
        <taxon>Fungi</taxon>
        <taxon>Dikarya</taxon>
        <taxon>Ascomycota</taxon>
        <taxon>Pezizomycotina</taxon>
        <taxon>Sordariomycetes</taxon>
        <taxon>Hypocreomycetidae</taxon>
        <taxon>Hypocreales</taxon>
        <taxon>Clavicipitaceae</taxon>
        <taxon>Conoideocrella</taxon>
    </lineage>
</organism>
<evidence type="ECO:0000313" key="9">
    <source>
        <dbReference type="EMBL" id="KAK2603711.1"/>
    </source>
</evidence>
<dbReference type="InterPro" id="IPR042241">
    <property type="entry name" value="GCP_C_sf"/>
</dbReference>
<evidence type="ECO:0000256" key="1">
    <source>
        <dbReference type="ARBA" id="ARBA00010337"/>
    </source>
</evidence>
<dbReference type="GO" id="GO:0007020">
    <property type="term" value="P:microtubule nucleation"/>
    <property type="evidence" value="ECO:0007669"/>
    <property type="project" value="InterPro"/>
</dbReference>
<dbReference type="PANTHER" id="PTHR19302">
    <property type="entry name" value="GAMMA TUBULIN COMPLEX PROTEIN"/>
    <property type="match status" value="1"/>
</dbReference>
<comment type="caution">
    <text evidence="9">The sequence shown here is derived from an EMBL/GenBank/DDBJ whole genome shotgun (WGS) entry which is preliminary data.</text>
</comment>
<evidence type="ECO:0000256" key="2">
    <source>
        <dbReference type="ARBA" id="ARBA00022490"/>
    </source>
</evidence>